<comment type="caution">
    <text evidence="2">The sequence shown here is derived from an EMBL/GenBank/DDBJ whole genome shotgun (WGS) entry which is preliminary data.</text>
</comment>
<evidence type="ECO:0000256" key="1">
    <source>
        <dbReference type="SAM" id="SignalP"/>
    </source>
</evidence>
<dbReference type="RefSeq" id="WP_161023566.1">
    <property type="nucleotide sequence ID" value="NZ_WWCJ01000001.1"/>
</dbReference>
<accession>A0A6N9HAJ1</accession>
<dbReference type="SUPFAM" id="SSF52096">
    <property type="entry name" value="ClpP/crotonase"/>
    <property type="match status" value="1"/>
</dbReference>
<organism evidence="2 3">
    <name type="scientific">Pseudoduganella guangdongensis</name>
    <dbReference type="NCBI Taxonomy" id="2692179"/>
    <lineage>
        <taxon>Bacteria</taxon>
        <taxon>Pseudomonadati</taxon>
        <taxon>Pseudomonadota</taxon>
        <taxon>Betaproteobacteria</taxon>
        <taxon>Burkholderiales</taxon>
        <taxon>Oxalobacteraceae</taxon>
        <taxon>Telluria group</taxon>
        <taxon>Pseudoduganella</taxon>
    </lineage>
</organism>
<keyword evidence="3" id="KW-1185">Reference proteome</keyword>
<feature type="chain" id="PRO_5027108293" evidence="1">
    <location>
        <begin position="23"/>
        <end position="243"/>
    </location>
</feature>
<dbReference type="EMBL" id="WWCJ01000001">
    <property type="protein sequence ID" value="MYN00541.1"/>
    <property type="molecule type" value="Genomic_DNA"/>
</dbReference>
<dbReference type="InterPro" id="IPR029045">
    <property type="entry name" value="ClpP/crotonase-like_dom_sf"/>
</dbReference>
<gene>
    <name evidence="2" type="ORF">GTP41_00355</name>
</gene>
<name>A0A6N9HAJ1_9BURK</name>
<proteinExistence type="predicted"/>
<evidence type="ECO:0000313" key="3">
    <source>
        <dbReference type="Proteomes" id="UP000448575"/>
    </source>
</evidence>
<dbReference type="Gene3D" id="3.90.226.10">
    <property type="entry name" value="2-enoyl-CoA Hydratase, Chain A, domain 1"/>
    <property type="match status" value="1"/>
</dbReference>
<dbReference type="Proteomes" id="UP000448575">
    <property type="component" value="Unassembled WGS sequence"/>
</dbReference>
<evidence type="ECO:0000313" key="2">
    <source>
        <dbReference type="EMBL" id="MYN00541.1"/>
    </source>
</evidence>
<protein>
    <submittedName>
        <fullName evidence="2">Peptidase</fullName>
    </submittedName>
</protein>
<sequence>MQYRCVLPALLAAVLTPQPTLAAKVEKTQVFLSNGELNYVGELSIEANAKVFALYKKLKEKPTTLSINSPGGNTDVGMALGKWVYQNKLDVKVLEGCYSSCANYVFPAARHKTVSNFAVIGYHGGLSSMSFNIDDASIAHLGAAQKDGQKVTRESVMEIIRKAIAPQLEREAKYFEAIGVQQRITTLGQDEKYKKAAPEGVVGWYYDIEDFAKLGVSNITVINPPWQPKMLGTEKTVYKLTLE</sequence>
<feature type="signal peptide" evidence="1">
    <location>
        <begin position="1"/>
        <end position="22"/>
    </location>
</feature>
<reference evidence="2 3" key="1">
    <citation type="submission" date="2019-12" db="EMBL/GenBank/DDBJ databases">
        <title>Novel species isolated from a subtropical stream in China.</title>
        <authorList>
            <person name="Lu H."/>
        </authorList>
    </citation>
    <scope>NUCLEOTIDE SEQUENCE [LARGE SCALE GENOMIC DNA]</scope>
    <source>
        <strain evidence="2 3">DS3</strain>
    </source>
</reference>
<dbReference type="AlphaFoldDB" id="A0A6N9HAJ1"/>
<keyword evidence="1" id="KW-0732">Signal</keyword>